<dbReference type="OrthoDB" id="10421002at2759"/>
<protein>
    <submittedName>
        <fullName evidence="1">Uncharacterized protein</fullName>
    </submittedName>
</protein>
<evidence type="ECO:0000313" key="2">
    <source>
        <dbReference type="Proteomes" id="UP000237000"/>
    </source>
</evidence>
<dbReference type="EMBL" id="JXTC01000014">
    <property type="protein sequence ID" value="POO00188.1"/>
    <property type="molecule type" value="Genomic_DNA"/>
</dbReference>
<comment type="caution">
    <text evidence="1">The sequence shown here is derived from an EMBL/GenBank/DDBJ whole genome shotgun (WGS) entry which is preliminary data.</text>
</comment>
<evidence type="ECO:0000313" key="1">
    <source>
        <dbReference type="EMBL" id="POO00188.1"/>
    </source>
</evidence>
<name>A0A2P5FQW2_TREOI</name>
<dbReference type="AlphaFoldDB" id="A0A2P5FQW2"/>
<sequence>MFWPKKSTLMAYYVPCVRPRGGHIYWQLESHVGGLNDHTFGHLAINRWKVLPSKNTPTLSNTRNSSSNVSLISLVTIVREMVYCERKVIRL</sequence>
<reference evidence="2" key="1">
    <citation type="submission" date="2016-06" db="EMBL/GenBank/DDBJ databases">
        <title>Parallel loss of symbiosis genes in relatives of nitrogen-fixing non-legume Parasponia.</title>
        <authorList>
            <person name="Van Velzen R."/>
            <person name="Holmer R."/>
            <person name="Bu F."/>
            <person name="Rutten L."/>
            <person name="Van Zeijl A."/>
            <person name="Liu W."/>
            <person name="Santuari L."/>
            <person name="Cao Q."/>
            <person name="Sharma T."/>
            <person name="Shen D."/>
            <person name="Roswanjaya Y."/>
            <person name="Wardhani T."/>
            <person name="Kalhor M.S."/>
            <person name="Jansen J."/>
            <person name="Van den Hoogen J."/>
            <person name="Gungor B."/>
            <person name="Hartog M."/>
            <person name="Hontelez J."/>
            <person name="Verver J."/>
            <person name="Yang W.-C."/>
            <person name="Schijlen E."/>
            <person name="Repin R."/>
            <person name="Schilthuizen M."/>
            <person name="Schranz E."/>
            <person name="Heidstra R."/>
            <person name="Miyata K."/>
            <person name="Fedorova E."/>
            <person name="Kohlen W."/>
            <person name="Bisseling T."/>
            <person name="Smit S."/>
            <person name="Geurts R."/>
        </authorList>
    </citation>
    <scope>NUCLEOTIDE SEQUENCE [LARGE SCALE GENOMIC DNA]</scope>
    <source>
        <strain evidence="2">cv. RG33-2</strain>
    </source>
</reference>
<organism evidence="1 2">
    <name type="scientific">Trema orientale</name>
    <name type="common">Charcoal tree</name>
    <name type="synonym">Celtis orientalis</name>
    <dbReference type="NCBI Taxonomy" id="63057"/>
    <lineage>
        <taxon>Eukaryota</taxon>
        <taxon>Viridiplantae</taxon>
        <taxon>Streptophyta</taxon>
        <taxon>Embryophyta</taxon>
        <taxon>Tracheophyta</taxon>
        <taxon>Spermatophyta</taxon>
        <taxon>Magnoliopsida</taxon>
        <taxon>eudicotyledons</taxon>
        <taxon>Gunneridae</taxon>
        <taxon>Pentapetalae</taxon>
        <taxon>rosids</taxon>
        <taxon>fabids</taxon>
        <taxon>Rosales</taxon>
        <taxon>Cannabaceae</taxon>
        <taxon>Trema</taxon>
    </lineage>
</organism>
<dbReference type="Proteomes" id="UP000237000">
    <property type="component" value="Unassembled WGS sequence"/>
</dbReference>
<proteinExistence type="predicted"/>
<accession>A0A2P5FQW2</accession>
<dbReference type="InParanoid" id="A0A2P5FQW2"/>
<gene>
    <name evidence="1" type="ORF">TorRG33x02_039660</name>
</gene>
<keyword evidence="2" id="KW-1185">Reference proteome</keyword>